<dbReference type="STRING" id="435830.HMPREF0045_00177"/>
<dbReference type="eggNOG" id="COG5438">
    <property type="taxonomic scope" value="Bacteria"/>
</dbReference>
<keyword evidence="2" id="KW-1133">Transmembrane helix</keyword>
<dbReference type="AlphaFoldDB" id="G9PCP8"/>
<feature type="compositionally biased region" description="Gly residues" evidence="1">
    <location>
        <begin position="97"/>
        <end position="118"/>
    </location>
</feature>
<protein>
    <recommendedName>
        <fullName evidence="5">YibE/F family protein</fullName>
    </recommendedName>
</protein>
<dbReference type="HOGENOM" id="CLU_028166_3_1_11"/>
<dbReference type="InterPro" id="IPR012507">
    <property type="entry name" value="YibE_F"/>
</dbReference>
<feature type="region of interest" description="Disordered" evidence="1">
    <location>
        <begin position="91"/>
        <end position="131"/>
    </location>
</feature>
<dbReference type="Pfam" id="PF07907">
    <property type="entry name" value="YibE_F"/>
    <property type="match status" value="1"/>
</dbReference>
<dbReference type="PATRIC" id="fig|435830.3.peg.162"/>
<evidence type="ECO:0000256" key="2">
    <source>
        <dbReference type="SAM" id="Phobius"/>
    </source>
</evidence>
<keyword evidence="2" id="KW-0472">Membrane</keyword>
<dbReference type="EMBL" id="ACRN01000001">
    <property type="protein sequence ID" value="EHM89512.1"/>
    <property type="molecule type" value="Genomic_DNA"/>
</dbReference>
<sequence length="500" mass="49681">MSHAHGHGHAPELAPQQAKRVRVLLAAIVVPLVLVALIGLVAIYPSTNTKMGSRAFLSQGSSLARLEVTSLDVTGCQGVFGGMQSGYGTTGSAGSSGADGAGTGSSGSNGSGGVGTDGAGTNASTSGATSSADSSLLKDAVCAKVIKGKGKGLVVPIHVPTESRKFVSVGDQVNAMYTPAAISAGTPFIFIDFERALPVGILALVYLVVVVAVAGRKGVLSILGLAAALAVLVGVMIPALLAGTNPVVVVCVCALAMLILALYLAHGVSVRTTTALLGTVAGLVVTVILAQLSAIYAHLNGASSEDAIALTTSVPGINMSALLVCGMVLAGLGVLNDVTITQASAVWELHGANPTMGTWKLARVAMRIGRDHIASTVYTLAFAYAGSALPLIMVAALIDRSVWATVLSGEIAEEVVRTLVSSIGLVLAIPATTLIAAFLSVRTADKAAIADGAGVPTESSGADTVKAGSSHRGSSHRGSHRADNGGASARGTSSAGAPGA</sequence>
<feature type="transmembrane region" description="Helical" evidence="2">
    <location>
        <begin position="247"/>
        <end position="264"/>
    </location>
</feature>
<feature type="transmembrane region" description="Helical" evidence="2">
    <location>
        <begin position="222"/>
        <end position="241"/>
    </location>
</feature>
<dbReference type="RefSeq" id="WP_005984614.1">
    <property type="nucleotide sequence ID" value="NZ_JH470338.1"/>
</dbReference>
<evidence type="ECO:0000313" key="3">
    <source>
        <dbReference type="EMBL" id="EHM89512.1"/>
    </source>
</evidence>
<dbReference type="Proteomes" id="UP000003822">
    <property type="component" value="Unassembled WGS sequence"/>
</dbReference>
<feature type="transmembrane region" description="Helical" evidence="2">
    <location>
        <begin position="376"/>
        <end position="398"/>
    </location>
</feature>
<keyword evidence="4" id="KW-1185">Reference proteome</keyword>
<name>G9PCP8_9ACTO</name>
<proteinExistence type="predicted"/>
<feature type="region of interest" description="Disordered" evidence="1">
    <location>
        <begin position="453"/>
        <end position="500"/>
    </location>
</feature>
<evidence type="ECO:0000256" key="1">
    <source>
        <dbReference type="SAM" id="MobiDB-lite"/>
    </source>
</evidence>
<gene>
    <name evidence="3" type="ORF">HMPREF0045_00177</name>
</gene>
<feature type="transmembrane region" description="Helical" evidence="2">
    <location>
        <begin position="23"/>
        <end position="44"/>
    </location>
</feature>
<feature type="transmembrane region" description="Helical" evidence="2">
    <location>
        <begin position="276"/>
        <end position="297"/>
    </location>
</feature>
<dbReference type="PANTHER" id="PTHR41771:SF1">
    <property type="entry name" value="MEMBRANE PROTEIN"/>
    <property type="match status" value="1"/>
</dbReference>
<evidence type="ECO:0000313" key="4">
    <source>
        <dbReference type="Proteomes" id="UP000003822"/>
    </source>
</evidence>
<dbReference type="PANTHER" id="PTHR41771">
    <property type="entry name" value="MEMBRANE PROTEIN-RELATED"/>
    <property type="match status" value="1"/>
</dbReference>
<feature type="compositionally biased region" description="Low complexity" evidence="1">
    <location>
        <begin position="119"/>
        <end position="131"/>
    </location>
</feature>
<evidence type="ECO:0008006" key="5">
    <source>
        <dbReference type="Google" id="ProtNLM"/>
    </source>
</evidence>
<organism evidence="3 4">
    <name type="scientific">Actinomyces graevenitzii C83</name>
    <dbReference type="NCBI Taxonomy" id="435830"/>
    <lineage>
        <taxon>Bacteria</taxon>
        <taxon>Bacillati</taxon>
        <taxon>Actinomycetota</taxon>
        <taxon>Actinomycetes</taxon>
        <taxon>Actinomycetales</taxon>
        <taxon>Actinomycetaceae</taxon>
        <taxon>Actinomyces</taxon>
    </lineage>
</organism>
<comment type="caution">
    <text evidence="3">The sequence shown here is derived from an EMBL/GenBank/DDBJ whole genome shotgun (WGS) entry which is preliminary data.</text>
</comment>
<keyword evidence="2" id="KW-0812">Transmembrane</keyword>
<feature type="compositionally biased region" description="Low complexity" evidence="1">
    <location>
        <begin position="485"/>
        <end position="500"/>
    </location>
</feature>
<feature type="transmembrane region" description="Helical" evidence="2">
    <location>
        <begin position="197"/>
        <end position="215"/>
    </location>
</feature>
<feature type="transmembrane region" description="Helical" evidence="2">
    <location>
        <begin position="418"/>
        <end position="439"/>
    </location>
</feature>
<accession>G9PCP8</accession>
<reference evidence="3 4" key="1">
    <citation type="submission" date="2011-10" db="EMBL/GenBank/DDBJ databases">
        <title>The Genome Sequence of Actinomyces graevenitzii C83.</title>
        <authorList>
            <consortium name="The Broad Institute Genome Sequencing Platform"/>
            <consortium name="The Broad Institute Genome Sequencing Center for Infectious Disease"/>
            <person name="Earl A."/>
            <person name="Ward D."/>
            <person name="Feldgarden M."/>
            <person name="Gevers D."/>
            <person name="Sibley C.D."/>
            <person name="Field T.R."/>
            <person name="Grinwis M."/>
            <person name="Eshaghurshan C.S."/>
            <person name="Surette M.G."/>
            <person name="Young S.K."/>
            <person name="Zeng Q."/>
            <person name="Gargeya S."/>
            <person name="Fitzgerald M."/>
            <person name="Haas B."/>
            <person name="Abouelleil A."/>
            <person name="Alvarado L."/>
            <person name="Arachchi H.M."/>
            <person name="Berlin A."/>
            <person name="Brown A."/>
            <person name="Chapman S.B."/>
            <person name="Chen Z."/>
            <person name="Dunbar C."/>
            <person name="Freedman E."/>
            <person name="Gearin G."/>
            <person name="Goldberg J."/>
            <person name="Griggs A."/>
            <person name="Gujja S."/>
            <person name="Heiman D."/>
            <person name="Howarth C."/>
            <person name="Larson L."/>
            <person name="Lui A."/>
            <person name="MacDonald P.J.P."/>
            <person name="Montmayeur A."/>
            <person name="Murphy C."/>
            <person name="Neiman D."/>
            <person name="Pearson M."/>
            <person name="Priest M."/>
            <person name="Roberts A."/>
            <person name="Saif S."/>
            <person name="Shea T."/>
            <person name="Shenoy N."/>
            <person name="Sisk P."/>
            <person name="Stolte C."/>
            <person name="Sykes S."/>
            <person name="Wortman J."/>
            <person name="Nusbaum C."/>
            <person name="Birren B."/>
        </authorList>
    </citation>
    <scope>NUCLEOTIDE SEQUENCE [LARGE SCALE GENOMIC DNA]</scope>
    <source>
        <strain evidence="3 4">C83</strain>
    </source>
</reference>
<feature type="transmembrane region" description="Helical" evidence="2">
    <location>
        <begin position="317"/>
        <end position="335"/>
    </location>
</feature>